<name>A0A4R5PHA0_9HYPH</name>
<dbReference type="SUPFAM" id="SSF103515">
    <property type="entry name" value="Autotransporter"/>
    <property type="match status" value="1"/>
</dbReference>
<dbReference type="Pfam" id="PF03797">
    <property type="entry name" value="Autotransporter"/>
    <property type="match status" value="1"/>
</dbReference>
<feature type="domain" description="Autotransporter" evidence="1">
    <location>
        <begin position="736"/>
        <end position="1016"/>
    </location>
</feature>
<protein>
    <submittedName>
        <fullName evidence="2">Autotransporter domain-containing protein</fullName>
    </submittedName>
</protein>
<sequence>MPVKSNDQGRVLTDMRSISLKSGSSGAGRHGASRRAIAGRSLLGAALLASTALIALPAGPAFAEDLIVDGRDREVIKVPVDLDGGNVFVGVDDGDDATLTIANGGELESYYGYIGLIAGSKGTVTVSRGGSWNADGAIYVGAYGEGTLNISSGGFVESYQDFVIGYGEVSTGTVTVSGKDSRLIARNDINVGSYGEGTLNVLNGGYVRTDDDIFVSNNIAGTGTVTVSGKGSELYAADTVVVGNYGEGTLEVLNGGDVYANRGIYLGFYSGSNGTITVSGKGSQLGSDGGLFVGASGEGRLNVLDGGTVNAAVVDVGGQGGAYGLVTISGRGSTVNTGLFAVGLSGDGTLNVLNGGSVSAGDLKIGYIQGSYGAVAISGRGSKVVANNVFSGYNGEGALTVSNSGVVEAGDGFVIAYGADTKGTINIGAASGETAQAAGSLQGADGAAATIAFGPGEGTLVFNHTDEDYDFDADVSGEGLLKHEAGNTNLTGDWSEFGGTGEISGGVLSVDTEFLGTMNVLDGGALAGSGTINGDAEFEEGGFFQVDIGSTDVLEVDGTVTIDSGADVRLVAKGPLAFELDTATTILTAGEFDGEFGSVVEDLLFLDGTLSFNDDSVELTVNRNDAAFSDFTRTQTQGAIADAIESLGAGNGVFDAFLVLSSQDDVIDAVVAVSGEAHASTQASVVQSAGLTRDQVNAHIRSAFSLGSVTGDYAPLAYGEEAKAPAAFDQVAGQSKTGRGYGYWGQTYGSYGKTNASGESHTTERSTGGLLTGIETGYGTDWLAGIFLGYSHTETDVDDLKSQTGMDSFTAGAYAGRRYGAFRVQYGAAAGIHDIDSERNVVFSGFDETVTTDYRAATVQAFGEVGYTLTGRNGFTVEPFAGAALVYQYTDGFTEEGGDSALTGSSASTTLGVTTLGIRNGFDLGRLSGGTPVSFTSSIAWNHTFGDITPTTDMVIAAESLPFTIAGNVGARDVGLVGLGLNFAVTPAMDIAIDYTGAFGRDQQDHALSAGLTARF</sequence>
<keyword evidence="3" id="KW-1185">Reference proteome</keyword>
<dbReference type="EMBL" id="SMSI01000005">
    <property type="protein sequence ID" value="TDH33945.1"/>
    <property type="molecule type" value="Genomic_DNA"/>
</dbReference>
<dbReference type="NCBIfam" id="TIGR04393">
    <property type="entry name" value="rpt_T5SS_PEPC"/>
    <property type="match status" value="6"/>
</dbReference>
<dbReference type="InterPro" id="IPR005546">
    <property type="entry name" value="Autotransporte_beta"/>
</dbReference>
<proteinExistence type="predicted"/>
<dbReference type="InterPro" id="IPR030895">
    <property type="entry name" value="T5SS_PEPC_rpt"/>
</dbReference>
<evidence type="ECO:0000313" key="2">
    <source>
        <dbReference type="EMBL" id="TDH33945.1"/>
    </source>
</evidence>
<dbReference type="Proteomes" id="UP000295131">
    <property type="component" value="Unassembled WGS sequence"/>
</dbReference>
<accession>A0A4R5PHA0</accession>
<comment type="caution">
    <text evidence="2">The sequence shown here is derived from an EMBL/GenBank/DDBJ whole genome shotgun (WGS) entry which is preliminary data.</text>
</comment>
<reference evidence="2 3" key="1">
    <citation type="journal article" date="2013" name="Int. J. Syst. Evol. Microbiol.">
        <title>Hoeflea suaedae sp. nov., an endophytic bacterium isolated from the root of the halophyte Suaeda maritima.</title>
        <authorList>
            <person name="Chung E.J."/>
            <person name="Park J.A."/>
            <person name="Pramanik P."/>
            <person name="Bibi F."/>
            <person name="Jeon C.O."/>
            <person name="Chung Y.R."/>
        </authorList>
    </citation>
    <scope>NUCLEOTIDE SEQUENCE [LARGE SCALE GENOMIC DNA]</scope>
    <source>
        <strain evidence="2 3">YC6898</strain>
    </source>
</reference>
<dbReference type="PROSITE" id="PS51208">
    <property type="entry name" value="AUTOTRANSPORTER"/>
    <property type="match status" value="1"/>
</dbReference>
<dbReference type="InterPro" id="IPR036709">
    <property type="entry name" value="Autotransporte_beta_dom_sf"/>
</dbReference>
<dbReference type="SMART" id="SM00869">
    <property type="entry name" value="Autotransporter"/>
    <property type="match status" value="1"/>
</dbReference>
<gene>
    <name evidence="2" type="ORF">E2A64_17690</name>
</gene>
<evidence type="ECO:0000313" key="3">
    <source>
        <dbReference type="Proteomes" id="UP000295131"/>
    </source>
</evidence>
<evidence type="ECO:0000259" key="1">
    <source>
        <dbReference type="PROSITE" id="PS51208"/>
    </source>
</evidence>
<organism evidence="2 3">
    <name type="scientific">Pseudohoeflea suaedae</name>
    <dbReference type="NCBI Taxonomy" id="877384"/>
    <lineage>
        <taxon>Bacteria</taxon>
        <taxon>Pseudomonadati</taxon>
        <taxon>Pseudomonadota</taxon>
        <taxon>Alphaproteobacteria</taxon>
        <taxon>Hyphomicrobiales</taxon>
        <taxon>Rhizobiaceae</taxon>
        <taxon>Pseudohoeflea</taxon>
    </lineage>
</organism>
<dbReference type="Gene3D" id="2.40.128.130">
    <property type="entry name" value="Autotransporter beta-domain"/>
    <property type="match status" value="1"/>
</dbReference>
<dbReference type="AlphaFoldDB" id="A0A4R5PHA0"/>